<evidence type="ECO:0000256" key="4">
    <source>
        <dbReference type="ARBA" id="ARBA00023054"/>
    </source>
</evidence>
<keyword evidence="8" id="KW-1185">Reference proteome</keyword>
<accession>A0ABZ0Z9E6</accession>
<evidence type="ECO:0000256" key="5">
    <source>
        <dbReference type="ARBA" id="ARBA00023172"/>
    </source>
</evidence>
<keyword evidence="4" id="KW-0175">Coiled coil</keyword>
<dbReference type="Pfam" id="PF02646">
    <property type="entry name" value="RmuC"/>
    <property type="match status" value="1"/>
</dbReference>
<evidence type="ECO:0000313" key="8">
    <source>
        <dbReference type="Proteomes" id="UP001322785"/>
    </source>
</evidence>
<sequence length="408" mass="44894">MTIHSESLALSLASINPAMLALIGGVLAALALLVVVLLLRSASLRREQAEEASFRAEENEARMAELLKIQAEMQGRIAVMTEVFGARQSELNQTISQRLDGMSQRVSSTITEQTKSTHENLQRLQERLAVIDAAQNNIQTLAKDVVGLQAILSNKQTRGAFGQSRMETIVADGLPMGAYAFQQTLSNGSRPDCTIRMPNGAPPLVIDAKFPLEAWNAIRDAGSPEAGKIAGQQFRRDMEVHIRDISEKYLIQGETQDTAFLFVPSESIFAEIHEHFEPVVQKAHRARIVIVSPSLLMLSIQVIQAVLKDQRMRAQAHLIQGEVAILMDDLSRLDERVRKLQGHFAMAQKDIDMVVTSADKLTRRGAKIEALEFEAGGSDAKPARDSETAAKSVESRTGLLKLRVVDEE</sequence>
<proteinExistence type="inferred from homology"/>
<name>A0ABZ0Z9E6_9HYPH</name>
<evidence type="ECO:0000256" key="1">
    <source>
        <dbReference type="ARBA" id="ARBA00003416"/>
    </source>
</evidence>
<dbReference type="PANTHER" id="PTHR30563:SF0">
    <property type="entry name" value="DNA RECOMBINATION PROTEIN RMUC"/>
    <property type="match status" value="1"/>
</dbReference>
<feature type="transmembrane region" description="Helical" evidence="6">
    <location>
        <begin position="288"/>
        <end position="307"/>
    </location>
</feature>
<evidence type="ECO:0000256" key="2">
    <source>
        <dbReference type="ARBA" id="ARBA00009840"/>
    </source>
</evidence>
<keyword evidence="6" id="KW-0812">Transmembrane</keyword>
<feature type="transmembrane region" description="Helical" evidence="6">
    <location>
        <begin position="20"/>
        <end position="39"/>
    </location>
</feature>
<dbReference type="PANTHER" id="PTHR30563">
    <property type="entry name" value="DNA RECOMBINATION PROTEIN RMUC"/>
    <property type="match status" value="1"/>
</dbReference>
<protein>
    <recommendedName>
        <fullName evidence="3">DNA recombination protein RmuC homolog</fullName>
    </recommendedName>
</protein>
<evidence type="ECO:0000256" key="3">
    <source>
        <dbReference type="ARBA" id="ARBA00021840"/>
    </source>
</evidence>
<comment type="similarity">
    <text evidence="2">Belongs to the RmuC family.</text>
</comment>
<keyword evidence="6" id="KW-0472">Membrane</keyword>
<dbReference type="InterPro" id="IPR003798">
    <property type="entry name" value="DNA_recombination_RmuC"/>
</dbReference>
<keyword evidence="6" id="KW-1133">Transmembrane helix</keyword>
<organism evidence="7 8">
    <name type="scientific">Rhizobium indigoferae</name>
    <dbReference type="NCBI Taxonomy" id="158891"/>
    <lineage>
        <taxon>Bacteria</taxon>
        <taxon>Pseudomonadati</taxon>
        <taxon>Pseudomonadota</taxon>
        <taxon>Alphaproteobacteria</taxon>
        <taxon>Hyphomicrobiales</taxon>
        <taxon>Rhizobiaceae</taxon>
        <taxon>Rhizobium/Agrobacterium group</taxon>
        <taxon>Rhizobium</taxon>
    </lineage>
</organism>
<dbReference type="Proteomes" id="UP001322785">
    <property type="component" value="Chromosome"/>
</dbReference>
<keyword evidence="5" id="KW-0233">DNA recombination</keyword>
<dbReference type="RefSeq" id="WP_018447764.1">
    <property type="nucleotide sequence ID" value="NZ_BSOQ01000043.1"/>
</dbReference>
<evidence type="ECO:0000313" key="7">
    <source>
        <dbReference type="EMBL" id="WQN35038.1"/>
    </source>
</evidence>
<reference evidence="7 8" key="1">
    <citation type="submission" date="2023-12" db="EMBL/GenBank/DDBJ databases">
        <authorList>
            <person name="Menendez E."/>
            <person name="Kaur S."/>
            <person name="Flores-Felix J.D."/>
            <person name="diCenzo G.C."/>
            <person name="Peix A."/>
            <person name="Velazquez E."/>
        </authorList>
    </citation>
    <scope>NUCLEOTIDE SEQUENCE [LARGE SCALE GENOMIC DNA]</scope>
    <source>
        <strain evidence="7 8">CIP 108029</strain>
    </source>
</reference>
<comment type="function">
    <text evidence="1">Involved in DNA recombination.</text>
</comment>
<evidence type="ECO:0000256" key="6">
    <source>
        <dbReference type="SAM" id="Phobius"/>
    </source>
</evidence>
<gene>
    <name evidence="7" type="ORF">U5G49_000057</name>
</gene>
<dbReference type="EMBL" id="CP140635">
    <property type="protein sequence ID" value="WQN35038.1"/>
    <property type="molecule type" value="Genomic_DNA"/>
</dbReference>